<dbReference type="InterPro" id="IPR013791">
    <property type="entry name" value="RNA3'-term_phos_cycl_insert"/>
</dbReference>
<dbReference type="GO" id="GO:0000479">
    <property type="term" value="P:endonucleolytic cleavage of tricistronic rRNA transcript (SSU-rRNA, 5.8S rRNA, LSU-rRNA)"/>
    <property type="evidence" value="ECO:0007669"/>
    <property type="project" value="TreeGrafter"/>
</dbReference>
<dbReference type="PANTHER" id="PTHR11096">
    <property type="entry name" value="RNA 3' TERMINAL PHOSPHATE CYCLASE"/>
    <property type="match status" value="1"/>
</dbReference>
<dbReference type="CDD" id="cd00875">
    <property type="entry name" value="RNA_Cyclase_Class_I"/>
    <property type="match status" value="1"/>
</dbReference>
<evidence type="ECO:0000256" key="5">
    <source>
        <dbReference type="SAM" id="MobiDB-lite"/>
    </source>
</evidence>
<comment type="similarity">
    <text evidence="2">Belongs to the RNA 3'-terminal cyclase family. Type 2 subfamily.</text>
</comment>
<dbReference type="FunFam" id="3.30.360.20:FF:000001">
    <property type="entry name" value="RNA terminal phosphate cyclase-like 1"/>
    <property type="match status" value="1"/>
</dbReference>
<keyword evidence="3" id="KW-0690">Ribosome biogenesis</keyword>
<proteinExistence type="inferred from homology"/>
<evidence type="ECO:0000256" key="2">
    <source>
        <dbReference type="ARBA" id="ARBA00007089"/>
    </source>
</evidence>
<feature type="compositionally biased region" description="Polar residues" evidence="5">
    <location>
        <begin position="381"/>
        <end position="391"/>
    </location>
</feature>
<dbReference type="InterPro" id="IPR037136">
    <property type="entry name" value="RNA3'_phos_cyclase_dom_sf"/>
</dbReference>
<dbReference type="Gene3D" id="3.30.360.20">
    <property type="entry name" value="RNA 3'-terminal phosphate cyclase, insert domain"/>
    <property type="match status" value="1"/>
</dbReference>
<reference evidence="8" key="1">
    <citation type="submission" date="2020-01" db="EMBL/GenBank/DDBJ databases">
        <title>Genome Sequencing of Three Apophysomyces-Like Fungal Strains Confirms a Novel Fungal Genus in the Mucoromycota with divergent Burkholderia-like Endosymbiotic Bacteria.</title>
        <authorList>
            <person name="Stajich J.E."/>
            <person name="Macias A.M."/>
            <person name="Carter-House D."/>
            <person name="Lovett B."/>
            <person name="Kasson L.R."/>
            <person name="Berry K."/>
            <person name="Grigoriev I."/>
            <person name="Chang Y."/>
            <person name="Spatafora J."/>
            <person name="Kasson M.T."/>
        </authorList>
    </citation>
    <scope>NUCLEOTIDE SEQUENCE</scope>
    <source>
        <strain evidence="8">NRRL A-21654</strain>
    </source>
</reference>
<dbReference type="InterPro" id="IPR016443">
    <property type="entry name" value="RNA3'_term_phos_cyc_type_2"/>
</dbReference>
<evidence type="ECO:0000259" key="6">
    <source>
        <dbReference type="Pfam" id="PF01137"/>
    </source>
</evidence>
<evidence type="ECO:0000313" key="9">
    <source>
        <dbReference type="Proteomes" id="UP000605846"/>
    </source>
</evidence>
<dbReference type="PANTHER" id="PTHR11096:SF1">
    <property type="entry name" value="RNA 3'-TERMINAL PHOSPHATE CYCLASE-LIKE PROTEIN"/>
    <property type="match status" value="1"/>
</dbReference>
<dbReference type="EMBL" id="JABAYA010000167">
    <property type="protein sequence ID" value="KAF7723019.1"/>
    <property type="molecule type" value="Genomic_DNA"/>
</dbReference>
<dbReference type="InterPro" id="IPR020719">
    <property type="entry name" value="RNA3'_term_phos_cycl-like_CS"/>
</dbReference>
<name>A0A8H7BMX1_9FUNG</name>
<dbReference type="GO" id="GO:0004521">
    <property type="term" value="F:RNA endonuclease activity"/>
    <property type="evidence" value="ECO:0007669"/>
    <property type="project" value="TreeGrafter"/>
</dbReference>
<dbReference type="InterPro" id="IPR000228">
    <property type="entry name" value="RNA3'_term_phos_cyc"/>
</dbReference>
<accession>A0A8H7BMX1</accession>
<dbReference type="PROSITE" id="PS01287">
    <property type="entry name" value="RTC"/>
    <property type="match status" value="1"/>
</dbReference>
<dbReference type="Gene3D" id="3.65.10.20">
    <property type="entry name" value="RNA 3'-terminal phosphate cyclase domain"/>
    <property type="match status" value="1"/>
</dbReference>
<evidence type="ECO:0000259" key="7">
    <source>
        <dbReference type="Pfam" id="PF05189"/>
    </source>
</evidence>
<dbReference type="GO" id="GO:0005730">
    <property type="term" value="C:nucleolus"/>
    <property type="evidence" value="ECO:0007669"/>
    <property type="project" value="UniProtKB-SubCell"/>
</dbReference>
<feature type="domain" description="RNA 3'-terminal phosphate cyclase insert" evidence="7">
    <location>
        <begin position="179"/>
        <end position="279"/>
    </location>
</feature>
<dbReference type="AlphaFoldDB" id="A0A8H7BMX1"/>
<evidence type="ECO:0000256" key="3">
    <source>
        <dbReference type="ARBA" id="ARBA00022517"/>
    </source>
</evidence>
<keyword evidence="4" id="KW-0539">Nucleus</keyword>
<dbReference type="SUPFAM" id="SSF55205">
    <property type="entry name" value="EPT/RTPC-like"/>
    <property type="match status" value="1"/>
</dbReference>
<comment type="subcellular location">
    <subcellularLocation>
        <location evidence="1">Nucleus</location>
        <location evidence="1">Nucleolus</location>
    </subcellularLocation>
</comment>
<evidence type="ECO:0000313" key="8">
    <source>
        <dbReference type="EMBL" id="KAF7723019.1"/>
    </source>
</evidence>
<dbReference type="Proteomes" id="UP000605846">
    <property type="component" value="Unassembled WGS sequence"/>
</dbReference>
<dbReference type="OrthoDB" id="1911237at2759"/>
<keyword evidence="9" id="KW-1185">Reference proteome</keyword>
<evidence type="ECO:0000256" key="1">
    <source>
        <dbReference type="ARBA" id="ARBA00004604"/>
    </source>
</evidence>
<feature type="region of interest" description="Disordered" evidence="5">
    <location>
        <begin position="377"/>
        <end position="398"/>
    </location>
</feature>
<comment type="caution">
    <text evidence="8">The sequence shown here is derived from an EMBL/GenBank/DDBJ whole genome shotgun (WGS) entry which is preliminary data.</text>
</comment>
<protein>
    <recommendedName>
        <fullName evidence="10">RNA 3'-terminal phosphate cyclase-like protein</fullName>
    </recommendedName>
</protein>
<evidence type="ECO:0000256" key="4">
    <source>
        <dbReference type="ARBA" id="ARBA00023242"/>
    </source>
</evidence>
<dbReference type="NCBIfam" id="TIGR03400">
    <property type="entry name" value="18S_RNA_Rcl1p"/>
    <property type="match status" value="1"/>
</dbReference>
<dbReference type="Pfam" id="PF05189">
    <property type="entry name" value="RTC_insert"/>
    <property type="match status" value="1"/>
</dbReference>
<dbReference type="InterPro" id="IPR023797">
    <property type="entry name" value="RNA3'_phos_cyclase_dom"/>
</dbReference>
<dbReference type="Pfam" id="PF01137">
    <property type="entry name" value="RTC"/>
    <property type="match status" value="1"/>
</dbReference>
<gene>
    <name evidence="8" type="ORF">EC973_002435</name>
</gene>
<evidence type="ECO:0008006" key="10">
    <source>
        <dbReference type="Google" id="ProtNLM"/>
    </source>
</evidence>
<sequence>MSKLLRFEGHNYLRQRLILATLSGKVVRIDKIRSDDENPGLRDYEASFLQLLEKVTNGSTIEISYTGTSVVYKPGGITGGRVQHDCGTERSIAYFLEPMIALAPFSKKPFELTLEGITTDHTDISVDLARTVLLPQLKRFGIESNVELKITKRGAPPLGGGEIAFNCGNVRQLKPMQFTDEGQIKRIRGIAYCTRVSPQTANRLVESARSILNRYIPDVYIYTDVYKGAESGKSPGFALSLVAESTTGALLSAEKAAQPGQTPEDVGVIAAKLLLHEIRRGGCVDSSSQWINLLFMVLSPEDVGKVRMGQLSPFTVQYLRDLKSFFGVSFKIEQDESDRMLMTCVENAKTTANTYHIKEAGIVANIQGSIAISNSTSASNRLEQQQPSRTGTNDKLDGIRRVIEDDQDAIDDHNQFFDQEDSNYFD</sequence>
<dbReference type="InterPro" id="IPR036553">
    <property type="entry name" value="RPTC_insert"/>
</dbReference>
<organism evidence="8 9">
    <name type="scientific">Apophysomyces ossiformis</name>
    <dbReference type="NCBI Taxonomy" id="679940"/>
    <lineage>
        <taxon>Eukaryota</taxon>
        <taxon>Fungi</taxon>
        <taxon>Fungi incertae sedis</taxon>
        <taxon>Mucoromycota</taxon>
        <taxon>Mucoromycotina</taxon>
        <taxon>Mucoromycetes</taxon>
        <taxon>Mucorales</taxon>
        <taxon>Mucorineae</taxon>
        <taxon>Mucoraceae</taxon>
        <taxon>Apophysomyces</taxon>
    </lineage>
</organism>
<dbReference type="InterPro" id="IPR013792">
    <property type="entry name" value="RNA3'P_cycl/enolpyr_Trfase_a/b"/>
</dbReference>
<feature type="domain" description="RNA 3'-terminal phosphate cyclase" evidence="6">
    <location>
        <begin position="6"/>
        <end position="332"/>
    </location>
</feature>